<evidence type="ECO:0000256" key="4">
    <source>
        <dbReference type="ARBA" id="ARBA00022960"/>
    </source>
</evidence>
<dbReference type="PROSITE" id="PS51257">
    <property type="entry name" value="PROKAR_LIPOPROTEIN"/>
    <property type="match status" value="1"/>
</dbReference>
<comment type="pathway">
    <text evidence="1 7">Cell wall biogenesis; peptidoglycan biosynthesis.</text>
</comment>
<reference evidence="10" key="2">
    <citation type="submission" date="2023-07" db="EMBL/GenBank/DDBJ databases">
        <authorList>
            <person name="Sun H."/>
        </authorList>
    </citation>
    <scope>NUCLEOTIDE SEQUENCE</scope>
    <source>
        <strain evidence="10">05753</strain>
    </source>
</reference>
<evidence type="ECO:0000256" key="6">
    <source>
        <dbReference type="ARBA" id="ARBA00023316"/>
    </source>
</evidence>
<feature type="signal peptide" evidence="8">
    <location>
        <begin position="1"/>
        <end position="17"/>
    </location>
</feature>
<evidence type="ECO:0000313" key="10">
    <source>
        <dbReference type="EMBL" id="MDO1584076.1"/>
    </source>
</evidence>
<keyword evidence="4 7" id="KW-0133">Cell shape</keyword>
<proteinExistence type="inferred from homology"/>
<keyword evidence="5 7" id="KW-0573">Peptidoglycan synthesis</keyword>
<dbReference type="InterPro" id="IPR005490">
    <property type="entry name" value="LD_TPept_cat_dom"/>
</dbReference>
<dbReference type="PROSITE" id="PS52029">
    <property type="entry name" value="LD_TPASE"/>
    <property type="match status" value="1"/>
</dbReference>
<evidence type="ECO:0000256" key="3">
    <source>
        <dbReference type="ARBA" id="ARBA00022679"/>
    </source>
</evidence>
<name>A0ABT8T1M6_9HYPH</name>
<comment type="caution">
    <text evidence="10">The sequence shown here is derived from an EMBL/GenBank/DDBJ whole genome shotgun (WGS) entry which is preliminary data.</text>
</comment>
<protein>
    <submittedName>
        <fullName evidence="10">L,D-transpeptidase family protein</fullName>
    </submittedName>
</protein>
<dbReference type="InterPro" id="IPR038063">
    <property type="entry name" value="Transpep_catalytic_dom"/>
</dbReference>
<feature type="active site" description="Proton donor/acceptor" evidence="7">
    <location>
        <position position="152"/>
    </location>
</feature>
<feature type="chain" id="PRO_5045329958" evidence="8">
    <location>
        <begin position="18"/>
        <end position="453"/>
    </location>
</feature>
<dbReference type="PANTHER" id="PTHR36699:SF1">
    <property type="entry name" value="L,D-TRANSPEPTIDASE YAFK-RELATED"/>
    <property type="match status" value="1"/>
</dbReference>
<organism evidence="10 11">
    <name type="scientific">Rhizobium oryzicola</name>
    <dbReference type="NCBI Taxonomy" id="1232668"/>
    <lineage>
        <taxon>Bacteria</taxon>
        <taxon>Pseudomonadati</taxon>
        <taxon>Pseudomonadota</taxon>
        <taxon>Alphaproteobacteria</taxon>
        <taxon>Hyphomicrobiales</taxon>
        <taxon>Rhizobiaceae</taxon>
        <taxon>Rhizobium/Agrobacterium group</taxon>
        <taxon>Rhizobium</taxon>
    </lineage>
</organism>
<dbReference type="EMBL" id="JAUKWQ010000006">
    <property type="protein sequence ID" value="MDO1584076.1"/>
    <property type="molecule type" value="Genomic_DNA"/>
</dbReference>
<dbReference type="SUPFAM" id="SSF141523">
    <property type="entry name" value="L,D-transpeptidase catalytic domain-like"/>
    <property type="match status" value="1"/>
</dbReference>
<reference evidence="10" key="1">
    <citation type="journal article" date="2015" name="Int. J. Syst. Evol. Microbiol.">
        <title>Rhizobium oryzicola sp. nov., potential plant-growth-promoting endophytic bacteria isolated from rice roots.</title>
        <authorList>
            <person name="Zhang X.X."/>
            <person name="Gao J.S."/>
            <person name="Cao Y.H."/>
            <person name="Sheirdil R.A."/>
            <person name="Wang X.C."/>
            <person name="Zhang L."/>
        </authorList>
    </citation>
    <scope>NUCLEOTIDE SEQUENCE</scope>
    <source>
        <strain evidence="10">05753</strain>
    </source>
</reference>
<keyword evidence="8" id="KW-0732">Signal</keyword>
<evidence type="ECO:0000259" key="9">
    <source>
        <dbReference type="PROSITE" id="PS52029"/>
    </source>
</evidence>
<sequence length="453" mass="49457">MRLKNIALALLMATALAGCNDTLETATVDLSKVKNKVEQPLPDRLVAEMQKRNMPRNSPIMIRIFKEEGVMEIWKAKADNRFDKISQYQICAWSGKLGPKIKEGDRQAPEGFYNLTPAHLNPNSKYYLAINTGFPNRYDAANGRSGSNLMIHGACSSSGCYSMTDEQILEIYAFARDAFKGGQTSVQLEAFPFRMTAENMARHRNNENMEFWKMLKVGYDQFEITKRPPDVNVCGKKYVFNQQVQGSGNFSPAAACPPSSTPPELNMAMTTYQKNYELAYAKALDKLDGKVWYEPTEAERKAVVANKRKGHDLAYAPTGTSLEAGKLVKPDEFEALMAKRLGKPQAPGTMLASAGPTGAAAKQGRVLVSAPAATPVAGPVQTQPINRSTASVMAAMATPANMTPVPQQVASTGPASKPITTGAIPVPAPNPLAYAQVTPPAEEQTKKPFWKFW</sequence>
<feature type="domain" description="L,D-TPase catalytic" evidence="9">
    <location>
        <begin position="60"/>
        <end position="187"/>
    </location>
</feature>
<gene>
    <name evidence="10" type="ORF">Q2T52_18485</name>
</gene>
<evidence type="ECO:0000256" key="1">
    <source>
        <dbReference type="ARBA" id="ARBA00004752"/>
    </source>
</evidence>
<evidence type="ECO:0000313" key="11">
    <source>
        <dbReference type="Proteomes" id="UP001169006"/>
    </source>
</evidence>
<comment type="similarity">
    <text evidence="2">Belongs to the YkuD family.</text>
</comment>
<keyword evidence="6 7" id="KW-0961">Cell wall biogenesis/degradation</keyword>
<dbReference type="RefSeq" id="WP_302078297.1">
    <property type="nucleotide sequence ID" value="NZ_JAUKWQ010000006.1"/>
</dbReference>
<accession>A0ABT8T1M6</accession>
<dbReference type="PANTHER" id="PTHR36699">
    <property type="entry name" value="LD-TRANSPEPTIDASE"/>
    <property type="match status" value="1"/>
</dbReference>
<evidence type="ECO:0000256" key="5">
    <source>
        <dbReference type="ARBA" id="ARBA00022984"/>
    </source>
</evidence>
<dbReference type="Pfam" id="PF03734">
    <property type="entry name" value="YkuD"/>
    <property type="match status" value="1"/>
</dbReference>
<dbReference type="CDD" id="cd16913">
    <property type="entry name" value="YkuD_like"/>
    <property type="match status" value="1"/>
</dbReference>
<keyword evidence="3" id="KW-0808">Transferase</keyword>
<feature type="active site" description="Nucleophile" evidence="7">
    <location>
        <position position="160"/>
    </location>
</feature>
<evidence type="ECO:0000256" key="8">
    <source>
        <dbReference type="SAM" id="SignalP"/>
    </source>
</evidence>
<evidence type="ECO:0000256" key="2">
    <source>
        <dbReference type="ARBA" id="ARBA00005992"/>
    </source>
</evidence>
<dbReference type="Proteomes" id="UP001169006">
    <property type="component" value="Unassembled WGS sequence"/>
</dbReference>
<keyword evidence="11" id="KW-1185">Reference proteome</keyword>
<evidence type="ECO:0000256" key="7">
    <source>
        <dbReference type="PROSITE-ProRule" id="PRU01373"/>
    </source>
</evidence>